<dbReference type="InterPro" id="IPR036236">
    <property type="entry name" value="Znf_C2H2_sf"/>
</dbReference>
<organism evidence="11 12">
    <name type="scientific">Zasmidium cellare</name>
    <name type="common">Wine cellar mold</name>
    <name type="synonym">Racodium cellare</name>
    <dbReference type="NCBI Taxonomy" id="395010"/>
    <lineage>
        <taxon>Eukaryota</taxon>
        <taxon>Fungi</taxon>
        <taxon>Dikarya</taxon>
        <taxon>Ascomycota</taxon>
        <taxon>Pezizomycotina</taxon>
        <taxon>Dothideomycetes</taxon>
        <taxon>Dothideomycetidae</taxon>
        <taxon>Mycosphaerellales</taxon>
        <taxon>Mycosphaerellaceae</taxon>
        <taxon>Zasmidium</taxon>
    </lineage>
</organism>
<gene>
    <name evidence="11" type="ORF">PRZ48_003215</name>
</gene>
<feature type="region of interest" description="Disordered" evidence="9">
    <location>
        <begin position="145"/>
        <end position="172"/>
    </location>
</feature>
<dbReference type="PANTHER" id="PTHR24404">
    <property type="entry name" value="ZINC FINGER PROTEIN"/>
    <property type="match status" value="1"/>
</dbReference>
<keyword evidence="2" id="KW-0479">Metal-binding</keyword>
<evidence type="ECO:0000256" key="5">
    <source>
        <dbReference type="ARBA" id="ARBA00022833"/>
    </source>
</evidence>
<feature type="region of interest" description="Disordered" evidence="9">
    <location>
        <begin position="358"/>
        <end position="383"/>
    </location>
</feature>
<feature type="compositionally biased region" description="Polar residues" evidence="9">
    <location>
        <begin position="150"/>
        <end position="172"/>
    </location>
</feature>
<feature type="region of interest" description="Disordered" evidence="9">
    <location>
        <begin position="82"/>
        <end position="107"/>
    </location>
</feature>
<keyword evidence="3" id="KW-0677">Repeat</keyword>
<name>A0ABR0EUS6_ZASCE</name>
<keyword evidence="12" id="KW-1185">Reference proteome</keyword>
<feature type="domain" description="C2H2-type" evidence="10">
    <location>
        <begin position="240"/>
        <end position="268"/>
    </location>
</feature>
<feature type="region of interest" description="Disordered" evidence="9">
    <location>
        <begin position="294"/>
        <end position="317"/>
    </location>
</feature>
<evidence type="ECO:0000256" key="7">
    <source>
        <dbReference type="ARBA" id="ARBA00023242"/>
    </source>
</evidence>
<evidence type="ECO:0000259" key="10">
    <source>
        <dbReference type="PROSITE" id="PS50157"/>
    </source>
</evidence>
<accession>A0ABR0EUS6</accession>
<keyword evidence="4 8" id="KW-0863">Zinc-finger</keyword>
<feature type="region of interest" description="Disordered" evidence="9">
    <location>
        <begin position="202"/>
        <end position="237"/>
    </location>
</feature>
<dbReference type="Gene3D" id="3.30.160.60">
    <property type="entry name" value="Classic Zinc Finger"/>
    <property type="match status" value="1"/>
</dbReference>
<evidence type="ECO:0000256" key="4">
    <source>
        <dbReference type="ARBA" id="ARBA00022771"/>
    </source>
</evidence>
<dbReference type="SUPFAM" id="SSF57667">
    <property type="entry name" value="beta-beta-alpha zinc fingers"/>
    <property type="match status" value="1"/>
</dbReference>
<evidence type="ECO:0000256" key="1">
    <source>
        <dbReference type="ARBA" id="ARBA00004123"/>
    </source>
</evidence>
<keyword evidence="5" id="KW-0862">Zinc</keyword>
<feature type="compositionally biased region" description="Polar residues" evidence="9">
    <location>
        <begin position="208"/>
        <end position="237"/>
    </location>
</feature>
<dbReference type="Proteomes" id="UP001305779">
    <property type="component" value="Unassembled WGS sequence"/>
</dbReference>
<dbReference type="PROSITE" id="PS50157">
    <property type="entry name" value="ZINC_FINGER_C2H2_2"/>
    <property type="match status" value="2"/>
</dbReference>
<dbReference type="SMART" id="SM00355">
    <property type="entry name" value="ZnF_C2H2"/>
    <property type="match status" value="2"/>
</dbReference>
<dbReference type="PANTHER" id="PTHR24404:SF114">
    <property type="entry name" value="KLUMPFUSS, ISOFORM B-RELATED"/>
    <property type="match status" value="1"/>
</dbReference>
<keyword evidence="6" id="KW-0238">DNA-binding</keyword>
<feature type="domain" description="C2H2-type" evidence="10">
    <location>
        <begin position="271"/>
        <end position="294"/>
    </location>
</feature>
<feature type="compositionally biased region" description="Polar residues" evidence="9">
    <location>
        <begin position="82"/>
        <end position="95"/>
    </location>
</feature>
<feature type="compositionally biased region" description="Polar residues" evidence="9">
    <location>
        <begin position="301"/>
        <end position="312"/>
    </location>
</feature>
<protein>
    <recommendedName>
        <fullName evidence="10">C2H2-type domain-containing protein</fullName>
    </recommendedName>
</protein>
<dbReference type="PROSITE" id="PS00028">
    <property type="entry name" value="ZINC_FINGER_C2H2_1"/>
    <property type="match status" value="2"/>
</dbReference>
<dbReference type="EMBL" id="JAXOVC010000002">
    <property type="protein sequence ID" value="KAK4505252.1"/>
    <property type="molecule type" value="Genomic_DNA"/>
</dbReference>
<comment type="caution">
    <text evidence="11">The sequence shown here is derived from an EMBL/GenBank/DDBJ whole genome shotgun (WGS) entry which is preliminary data.</text>
</comment>
<evidence type="ECO:0000256" key="9">
    <source>
        <dbReference type="SAM" id="MobiDB-lite"/>
    </source>
</evidence>
<evidence type="ECO:0000256" key="2">
    <source>
        <dbReference type="ARBA" id="ARBA00022723"/>
    </source>
</evidence>
<evidence type="ECO:0000313" key="12">
    <source>
        <dbReference type="Proteomes" id="UP001305779"/>
    </source>
</evidence>
<evidence type="ECO:0000256" key="8">
    <source>
        <dbReference type="PROSITE-ProRule" id="PRU00042"/>
    </source>
</evidence>
<dbReference type="InterPro" id="IPR013087">
    <property type="entry name" value="Znf_C2H2_type"/>
</dbReference>
<sequence length="383" mass="42518">MRGLSIVTLAGGLFSLDSHAARHAASETSSIWMDQDMDHENRYMKGWNGEPDGAQPNDVWAEYYDGDDNTALKNMGQQENLSLPTITSSNDTKTNPPLVPGPSQNDDGSFSHWDYDIFDNMMEPDLNDLHLLGLHALGAPGSACFENEPEGSNSFGASASNQQTPSLTMSPYTSFKSETESFADEDDNQLWQSVFLNDQWQEHAESSGGKSQHTLKAANSTTKGPSKGTSANRTSVSNSIECRECSKRFPRRCDLRKHQKAVHISQGSRPHACSFCDKRFIWPKDVKRHEERVHGKAVATRNAQASTSQEEGTGSREDVFDLKMPDVPETDFELFSQQDLSDDFFDPDMQQDWLCSNNNPAHHTFSRTHSPGEGSAPHRGARV</sequence>
<reference evidence="11 12" key="1">
    <citation type="journal article" date="2023" name="G3 (Bethesda)">
        <title>A chromosome-level genome assembly of Zasmidium syzygii isolated from banana leaves.</title>
        <authorList>
            <person name="van Westerhoven A.C."/>
            <person name="Mehrabi R."/>
            <person name="Talebi R."/>
            <person name="Steentjes M.B.F."/>
            <person name="Corcolon B."/>
            <person name="Chong P.A."/>
            <person name="Kema G.H.J."/>
            <person name="Seidl M.F."/>
        </authorList>
    </citation>
    <scope>NUCLEOTIDE SEQUENCE [LARGE SCALE GENOMIC DNA]</scope>
    <source>
        <strain evidence="11 12">P124</strain>
    </source>
</reference>
<keyword evidence="7" id="KW-0539">Nucleus</keyword>
<evidence type="ECO:0000256" key="6">
    <source>
        <dbReference type="ARBA" id="ARBA00023125"/>
    </source>
</evidence>
<evidence type="ECO:0000256" key="3">
    <source>
        <dbReference type="ARBA" id="ARBA00022737"/>
    </source>
</evidence>
<comment type="subcellular location">
    <subcellularLocation>
        <location evidence="1">Nucleus</location>
    </subcellularLocation>
</comment>
<dbReference type="InterPro" id="IPR050589">
    <property type="entry name" value="Ikaros_C2H2-ZF"/>
</dbReference>
<evidence type="ECO:0000313" key="11">
    <source>
        <dbReference type="EMBL" id="KAK4505252.1"/>
    </source>
</evidence>
<proteinExistence type="predicted"/>